<dbReference type="PANTHER" id="PTHR31945">
    <property type="entry name" value="TRANSCRIPTION FACTOR SCREAM2-RELATED"/>
    <property type="match status" value="1"/>
</dbReference>
<gene>
    <name evidence="6" type="ORF">T459_12273</name>
</gene>
<comment type="caution">
    <text evidence="6">The sequence shown here is derived from an EMBL/GenBank/DDBJ whole genome shotgun (WGS) entry which is preliminary data.</text>
</comment>
<dbReference type="Proteomes" id="UP000222542">
    <property type="component" value="Unassembled WGS sequence"/>
</dbReference>
<feature type="region of interest" description="Disordered" evidence="5">
    <location>
        <begin position="72"/>
        <end position="95"/>
    </location>
</feature>
<organism evidence="6 7">
    <name type="scientific">Capsicum annuum</name>
    <name type="common">Capsicum pepper</name>
    <dbReference type="NCBI Taxonomy" id="4072"/>
    <lineage>
        <taxon>Eukaryota</taxon>
        <taxon>Viridiplantae</taxon>
        <taxon>Streptophyta</taxon>
        <taxon>Embryophyta</taxon>
        <taxon>Tracheophyta</taxon>
        <taxon>Spermatophyta</taxon>
        <taxon>Magnoliopsida</taxon>
        <taxon>eudicotyledons</taxon>
        <taxon>Gunneridae</taxon>
        <taxon>Pentapetalae</taxon>
        <taxon>asterids</taxon>
        <taxon>lamiids</taxon>
        <taxon>Solanales</taxon>
        <taxon>Solanaceae</taxon>
        <taxon>Solanoideae</taxon>
        <taxon>Capsiceae</taxon>
        <taxon>Capsicum</taxon>
    </lineage>
</organism>
<evidence type="ECO:0000256" key="1">
    <source>
        <dbReference type="ARBA" id="ARBA00004123"/>
    </source>
</evidence>
<evidence type="ECO:0008006" key="8">
    <source>
        <dbReference type="Google" id="ProtNLM"/>
    </source>
</evidence>
<evidence type="ECO:0000313" key="6">
    <source>
        <dbReference type="EMBL" id="PHT83830.1"/>
    </source>
</evidence>
<dbReference type="AlphaFoldDB" id="A0A2G2ZPB4"/>
<evidence type="ECO:0000256" key="4">
    <source>
        <dbReference type="ARBA" id="ARBA00023242"/>
    </source>
</evidence>
<keyword evidence="2" id="KW-0805">Transcription regulation</keyword>
<dbReference type="InterPro" id="IPR051358">
    <property type="entry name" value="TF_AMS/ICE1/BHLH6-like"/>
</dbReference>
<evidence type="ECO:0000256" key="3">
    <source>
        <dbReference type="ARBA" id="ARBA00023163"/>
    </source>
</evidence>
<dbReference type="GO" id="GO:0043565">
    <property type="term" value="F:sequence-specific DNA binding"/>
    <property type="evidence" value="ECO:0000318"/>
    <property type="project" value="GO_Central"/>
</dbReference>
<dbReference type="PANTHER" id="PTHR31945:SF63">
    <property type="entry name" value="TRANSCRIPTION FACTOR BHLH90"/>
    <property type="match status" value="1"/>
</dbReference>
<dbReference type="InterPro" id="IPR036638">
    <property type="entry name" value="HLH_DNA-bd_sf"/>
</dbReference>
<sequence length="334" mass="37347">MAKQQAMEICQCGLFRPGCDRHNKCVVLRMQLDIASINMRTVADTSQVDKNVDGRLTEEEVREGRLHLISQVSESSANPSIQGSSTGSTPSDERTLCHSPCDHLSQNIPLSQSTEGYFEHTELQCGGNLSRMEGSAFPWKQENYIVAGDMFVMGKKIQKGPYQSKNLVTERKRRNRIKDGMLDKVAILGDAIDYINELQEQVKLYVTELNEIEAEVTNSEAAEMVLSDMTEMSKVLLNQQIRKHKVQIQLIGQEWSLSCLGSTACSSFQIAALFHLMRSMTFKAPAVLGIQIVSQATKSFFEHSLLPVHRKVLHTVVTGDHDIEDSGNEIDLMN</sequence>
<accession>A0A2G2ZPB4</accession>
<reference evidence="6 7" key="2">
    <citation type="journal article" date="2017" name="Genome Biol.">
        <title>New reference genome sequences of hot pepper reveal the massive evolution of plant disease-resistance genes by retroduplication.</title>
        <authorList>
            <person name="Kim S."/>
            <person name="Park J."/>
            <person name="Yeom S.I."/>
            <person name="Kim Y.M."/>
            <person name="Seo E."/>
            <person name="Kim K.T."/>
            <person name="Kim M.S."/>
            <person name="Lee J.M."/>
            <person name="Cheong K."/>
            <person name="Shin H.S."/>
            <person name="Kim S.B."/>
            <person name="Han K."/>
            <person name="Lee J."/>
            <person name="Park M."/>
            <person name="Lee H.A."/>
            <person name="Lee H.Y."/>
            <person name="Lee Y."/>
            <person name="Oh S."/>
            <person name="Lee J.H."/>
            <person name="Choi E."/>
            <person name="Choi E."/>
            <person name="Lee S.E."/>
            <person name="Jeon J."/>
            <person name="Kim H."/>
            <person name="Choi G."/>
            <person name="Song H."/>
            <person name="Lee J."/>
            <person name="Lee S.C."/>
            <person name="Kwon J.K."/>
            <person name="Lee H.Y."/>
            <person name="Koo N."/>
            <person name="Hong Y."/>
            <person name="Kim R.W."/>
            <person name="Kang W.H."/>
            <person name="Huh J.H."/>
            <person name="Kang B.C."/>
            <person name="Yang T.J."/>
            <person name="Lee Y.H."/>
            <person name="Bennetzen J.L."/>
            <person name="Choi D."/>
        </authorList>
    </citation>
    <scope>NUCLEOTIDE SEQUENCE [LARGE SCALE GENOMIC DNA]</scope>
    <source>
        <strain evidence="7">cv. CM334</strain>
    </source>
</reference>
<dbReference type="Gene3D" id="4.10.280.10">
    <property type="entry name" value="Helix-loop-helix DNA-binding domain"/>
    <property type="match status" value="1"/>
</dbReference>
<dbReference type="GO" id="GO:0003700">
    <property type="term" value="F:DNA-binding transcription factor activity"/>
    <property type="evidence" value="ECO:0000318"/>
    <property type="project" value="GO_Central"/>
</dbReference>
<keyword evidence="3" id="KW-0804">Transcription</keyword>
<evidence type="ECO:0000256" key="2">
    <source>
        <dbReference type="ARBA" id="ARBA00023015"/>
    </source>
</evidence>
<reference evidence="6 7" key="1">
    <citation type="journal article" date="2014" name="Nat. Genet.">
        <title>Genome sequence of the hot pepper provides insights into the evolution of pungency in Capsicum species.</title>
        <authorList>
            <person name="Kim S."/>
            <person name="Park M."/>
            <person name="Yeom S.I."/>
            <person name="Kim Y.M."/>
            <person name="Lee J.M."/>
            <person name="Lee H.A."/>
            <person name="Seo E."/>
            <person name="Choi J."/>
            <person name="Cheong K."/>
            <person name="Kim K.T."/>
            <person name="Jung K."/>
            <person name="Lee G.W."/>
            <person name="Oh S.K."/>
            <person name="Bae C."/>
            <person name="Kim S.B."/>
            <person name="Lee H.Y."/>
            <person name="Kim S.Y."/>
            <person name="Kim M.S."/>
            <person name="Kang B.C."/>
            <person name="Jo Y.D."/>
            <person name="Yang H.B."/>
            <person name="Jeong H.J."/>
            <person name="Kang W.H."/>
            <person name="Kwon J.K."/>
            <person name="Shin C."/>
            <person name="Lim J.Y."/>
            <person name="Park J.H."/>
            <person name="Huh J.H."/>
            <person name="Kim J.S."/>
            <person name="Kim B.D."/>
            <person name="Cohen O."/>
            <person name="Paran I."/>
            <person name="Suh M.C."/>
            <person name="Lee S.B."/>
            <person name="Kim Y.K."/>
            <person name="Shin Y."/>
            <person name="Noh S.J."/>
            <person name="Park J."/>
            <person name="Seo Y.S."/>
            <person name="Kwon S.Y."/>
            <person name="Kim H.A."/>
            <person name="Park J.M."/>
            <person name="Kim H.J."/>
            <person name="Choi S.B."/>
            <person name="Bosland P.W."/>
            <person name="Reeves G."/>
            <person name="Jo S.H."/>
            <person name="Lee B.W."/>
            <person name="Cho H.T."/>
            <person name="Choi H.S."/>
            <person name="Lee M.S."/>
            <person name="Yu Y."/>
            <person name="Do Choi Y."/>
            <person name="Park B.S."/>
            <person name="van Deynze A."/>
            <person name="Ashrafi H."/>
            <person name="Hill T."/>
            <person name="Kim W.T."/>
            <person name="Pai H.S."/>
            <person name="Ahn H.K."/>
            <person name="Yeam I."/>
            <person name="Giovannoni J.J."/>
            <person name="Rose J.K."/>
            <person name="Sorensen I."/>
            <person name="Lee S.J."/>
            <person name="Kim R.W."/>
            <person name="Choi I.Y."/>
            <person name="Choi B.S."/>
            <person name="Lim J.S."/>
            <person name="Lee Y.H."/>
            <person name="Choi D."/>
        </authorList>
    </citation>
    <scope>NUCLEOTIDE SEQUENCE [LARGE SCALE GENOMIC DNA]</scope>
    <source>
        <strain evidence="7">cv. CM334</strain>
    </source>
</reference>
<keyword evidence="7" id="KW-1185">Reference proteome</keyword>
<evidence type="ECO:0000313" key="7">
    <source>
        <dbReference type="Proteomes" id="UP000222542"/>
    </source>
</evidence>
<proteinExistence type="predicted"/>
<protein>
    <recommendedName>
        <fullName evidence="8">BHLH domain-containing protein</fullName>
    </recommendedName>
</protein>
<dbReference type="GO" id="GO:0006355">
    <property type="term" value="P:regulation of DNA-templated transcription"/>
    <property type="evidence" value="ECO:0000318"/>
    <property type="project" value="GO_Central"/>
</dbReference>
<feature type="compositionally biased region" description="Polar residues" evidence="5">
    <location>
        <begin position="72"/>
        <end position="90"/>
    </location>
</feature>
<dbReference type="GO" id="GO:0005634">
    <property type="term" value="C:nucleus"/>
    <property type="evidence" value="ECO:0000318"/>
    <property type="project" value="GO_Central"/>
</dbReference>
<dbReference type="SUPFAM" id="SSF47459">
    <property type="entry name" value="HLH, helix-loop-helix DNA-binding domain"/>
    <property type="match status" value="1"/>
</dbReference>
<keyword evidence="4" id="KW-0539">Nucleus</keyword>
<comment type="subcellular location">
    <subcellularLocation>
        <location evidence="1">Nucleus</location>
    </subcellularLocation>
</comment>
<evidence type="ECO:0000256" key="5">
    <source>
        <dbReference type="SAM" id="MobiDB-lite"/>
    </source>
</evidence>
<dbReference type="Gramene" id="PHT83830">
    <property type="protein sequence ID" value="PHT83830"/>
    <property type="gene ID" value="T459_12273"/>
</dbReference>
<dbReference type="EMBL" id="AYRZ02000004">
    <property type="protein sequence ID" value="PHT83830.1"/>
    <property type="molecule type" value="Genomic_DNA"/>
</dbReference>
<name>A0A2G2ZPB4_CAPAN</name>
<dbReference type="GO" id="GO:0046983">
    <property type="term" value="F:protein dimerization activity"/>
    <property type="evidence" value="ECO:0007669"/>
    <property type="project" value="InterPro"/>
</dbReference>